<evidence type="ECO:0000313" key="2">
    <source>
        <dbReference type="Proteomes" id="UP000001426"/>
    </source>
</evidence>
<gene>
    <name evidence="1" type="ORF">TX73_025165</name>
</gene>
<keyword evidence="2" id="KW-1185">Reference proteome</keyword>
<evidence type="ECO:0000313" key="1">
    <source>
        <dbReference type="EMBL" id="WYV95934.1"/>
    </source>
</evidence>
<sequence>MPKILRETAHISRKLTQNIFRAFDYARAGGFPLNLYVVINIRETDACAAASAFERIRHKYRDWLAHHSRKLGVRIPPMYVFTFEAPGHPHVNWALRVPPRLVDEFQRKLPGWVEKVQGPLGPFDINVQPIAPDGAYKALANYIVKGCDPEYVAHFHLAALAEQHGPQGAFWGRRAGVSPSLNKAERDAAGFNPKRREVRSRSHERDAA</sequence>
<dbReference type="Proteomes" id="UP000001426">
    <property type="component" value="Plasmid pRPA"/>
</dbReference>
<dbReference type="EMBL" id="CP116811">
    <property type="protein sequence ID" value="WYV95934.1"/>
    <property type="molecule type" value="Genomic_DNA"/>
</dbReference>
<name>A0ACD5B879_RHOPA</name>
<accession>A0ACD5B879</accession>
<keyword evidence="1" id="KW-0614">Plasmid</keyword>
<protein>
    <submittedName>
        <fullName evidence="1">Uncharacterized protein</fullName>
    </submittedName>
</protein>
<geneLocation type="plasmid" evidence="1 2">
    <name>pRPA</name>
</geneLocation>
<reference evidence="1 2" key="1">
    <citation type="journal article" date="2004" name="Nat. Biotechnol.">
        <title>Complete genome sequence of the metabolically versatile photosynthetic bacterium Rhodopseudomonas palustris.</title>
        <authorList>
            <person name="Larimer F.W."/>
            <person name="Chain P."/>
            <person name="Hauser L."/>
            <person name="Lamerdin J."/>
            <person name="Malfatti S."/>
            <person name="Do L."/>
            <person name="Land M.L."/>
            <person name="Pelletier D.A."/>
            <person name="Beatty J.T."/>
            <person name="Lang A.S."/>
            <person name="Tabita F.R."/>
            <person name="Gibson J.L."/>
            <person name="Hanson T.E."/>
            <person name="Bobst C."/>
            <person name="Torres J.L."/>
            <person name="Peres C."/>
            <person name="Harrison F.H."/>
            <person name="Gibson J."/>
            <person name="Harwood C.S."/>
        </authorList>
    </citation>
    <scope>NUCLEOTIDE SEQUENCE [LARGE SCALE GENOMIC DNA]</scope>
    <source>
        <strain evidence="2">ATCC BAA-98 / CGA009</strain>
    </source>
</reference>
<proteinExistence type="predicted"/>
<organism evidence="1 2">
    <name type="scientific">Rhodopseudomonas palustris (strain ATCC BAA-98 / CGA009)</name>
    <dbReference type="NCBI Taxonomy" id="258594"/>
    <lineage>
        <taxon>Bacteria</taxon>
        <taxon>Pseudomonadati</taxon>
        <taxon>Pseudomonadota</taxon>
        <taxon>Alphaproteobacteria</taxon>
        <taxon>Hyphomicrobiales</taxon>
        <taxon>Nitrobacteraceae</taxon>
        <taxon>Rhodopseudomonas</taxon>
    </lineage>
</organism>